<evidence type="ECO:0000313" key="2">
    <source>
        <dbReference type="Proteomes" id="UP000076858"/>
    </source>
</evidence>
<dbReference type="EMBL" id="LRGB01001036">
    <property type="protein sequence ID" value="KZS13778.1"/>
    <property type="molecule type" value="Genomic_DNA"/>
</dbReference>
<dbReference type="Proteomes" id="UP000076858">
    <property type="component" value="Unassembled WGS sequence"/>
</dbReference>
<dbReference type="AlphaFoldDB" id="A0A164X1E2"/>
<accession>A0A164X1E2</accession>
<comment type="caution">
    <text evidence="1">The sequence shown here is derived from an EMBL/GenBank/DDBJ whole genome shotgun (WGS) entry which is preliminary data.</text>
</comment>
<name>A0A164X1E2_9CRUS</name>
<proteinExistence type="predicted"/>
<gene>
    <name evidence="1" type="ORF">APZ42_021150</name>
</gene>
<protein>
    <submittedName>
        <fullName evidence="1">Uncharacterized protein</fullName>
    </submittedName>
</protein>
<sequence>MLSCERRSMAWLHQHVFHLR</sequence>
<evidence type="ECO:0000313" key="1">
    <source>
        <dbReference type="EMBL" id="KZS13778.1"/>
    </source>
</evidence>
<organism evidence="1 2">
    <name type="scientific">Daphnia magna</name>
    <dbReference type="NCBI Taxonomy" id="35525"/>
    <lineage>
        <taxon>Eukaryota</taxon>
        <taxon>Metazoa</taxon>
        <taxon>Ecdysozoa</taxon>
        <taxon>Arthropoda</taxon>
        <taxon>Crustacea</taxon>
        <taxon>Branchiopoda</taxon>
        <taxon>Diplostraca</taxon>
        <taxon>Cladocera</taxon>
        <taxon>Anomopoda</taxon>
        <taxon>Daphniidae</taxon>
        <taxon>Daphnia</taxon>
    </lineage>
</organism>
<reference evidence="1 2" key="1">
    <citation type="submission" date="2016-03" db="EMBL/GenBank/DDBJ databases">
        <title>EvidentialGene: Evidence-directed Construction of Genes on Genomes.</title>
        <authorList>
            <person name="Gilbert D.G."/>
            <person name="Choi J.-H."/>
            <person name="Mockaitis K."/>
            <person name="Colbourne J."/>
            <person name="Pfrender M."/>
        </authorList>
    </citation>
    <scope>NUCLEOTIDE SEQUENCE [LARGE SCALE GENOMIC DNA]</scope>
    <source>
        <strain evidence="1 2">Xinb3</strain>
        <tissue evidence="1">Complete organism</tissue>
    </source>
</reference>
<keyword evidence="2" id="KW-1185">Reference proteome</keyword>